<organism evidence="1 2">
    <name type="scientific">Willisornis vidua</name>
    <name type="common">Xingu scale-backed antbird</name>
    <dbReference type="NCBI Taxonomy" id="1566151"/>
    <lineage>
        <taxon>Eukaryota</taxon>
        <taxon>Metazoa</taxon>
        <taxon>Chordata</taxon>
        <taxon>Craniata</taxon>
        <taxon>Vertebrata</taxon>
        <taxon>Euteleostomi</taxon>
        <taxon>Archelosauria</taxon>
        <taxon>Archosauria</taxon>
        <taxon>Dinosauria</taxon>
        <taxon>Saurischia</taxon>
        <taxon>Theropoda</taxon>
        <taxon>Coelurosauria</taxon>
        <taxon>Aves</taxon>
        <taxon>Neognathae</taxon>
        <taxon>Neoaves</taxon>
        <taxon>Telluraves</taxon>
        <taxon>Australaves</taxon>
        <taxon>Passeriformes</taxon>
        <taxon>Thamnophilidae</taxon>
        <taxon>Willisornis</taxon>
    </lineage>
</organism>
<accession>A0ABQ9CKL6</accession>
<dbReference type="EMBL" id="WHWB01034789">
    <property type="protein sequence ID" value="KAJ7404089.1"/>
    <property type="molecule type" value="Genomic_DNA"/>
</dbReference>
<dbReference type="Proteomes" id="UP001145742">
    <property type="component" value="Unassembled WGS sequence"/>
</dbReference>
<evidence type="ECO:0000313" key="2">
    <source>
        <dbReference type="Proteomes" id="UP001145742"/>
    </source>
</evidence>
<sequence length="175" mass="19371">MTVFRQENLEEHYETGEDLGSLNAQVFENLNSSGSRLKYSSNFSYIQAQGGMISIGAGYLSVSVSVLELCMRALCQAQAVLSMAERTGISFLYCFCEVGFVGKPVKFVGAILYFEEKTDDRMNTEGALEAVQRHMEDKDVIQDSQHNFTKGKSCLTNLVAFYDGVIPSVDKGRTT</sequence>
<gene>
    <name evidence="1" type="ORF">WISP_147292</name>
</gene>
<keyword evidence="2" id="KW-1185">Reference proteome</keyword>
<proteinExistence type="predicted"/>
<reference evidence="1" key="1">
    <citation type="submission" date="2019-10" db="EMBL/GenBank/DDBJ databases">
        <authorList>
            <person name="Soares A.E.R."/>
            <person name="Aleixo A."/>
            <person name="Schneider P."/>
            <person name="Miyaki C.Y."/>
            <person name="Schneider M.P."/>
            <person name="Mello C."/>
            <person name="Vasconcelos A.T.R."/>
        </authorList>
    </citation>
    <scope>NUCLEOTIDE SEQUENCE</scope>
    <source>
        <tissue evidence="1">Muscle</tissue>
    </source>
</reference>
<protein>
    <submittedName>
        <fullName evidence="1">Uncharacterized protein</fullName>
    </submittedName>
</protein>
<name>A0ABQ9CKL6_9PASS</name>
<comment type="caution">
    <text evidence="1">The sequence shown here is derived from an EMBL/GenBank/DDBJ whole genome shotgun (WGS) entry which is preliminary data.</text>
</comment>
<evidence type="ECO:0000313" key="1">
    <source>
        <dbReference type="EMBL" id="KAJ7404089.1"/>
    </source>
</evidence>